<proteinExistence type="predicted"/>
<feature type="compositionally biased region" description="Basic and acidic residues" evidence="1">
    <location>
        <begin position="87"/>
        <end position="100"/>
    </location>
</feature>
<accession>A0A401SNA9</accession>
<dbReference type="EMBL" id="BEZZ01000394">
    <property type="protein sequence ID" value="GCC31868.1"/>
    <property type="molecule type" value="Genomic_DNA"/>
</dbReference>
<dbReference type="Proteomes" id="UP000287033">
    <property type="component" value="Unassembled WGS sequence"/>
</dbReference>
<gene>
    <name evidence="2" type="ORF">chiPu_0010328</name>
</gene>
<organism evidence="2 3">
    <name type="scientific">Chiloscyllium punctatum</name>
    <name type="common">Brownbanded bambooshark</name>
    <name type="synonym">Hemiscyllium punctatum</name>
    <dbReference type="NCBI Taxonomy" id="137246"/>
    <lineage>
        <taxon>Eukaryota</taxon>
        <taxon>Metazoa</taxon>
        <taxon>Chordata</taxon>
        <taxon>Craniata</taxon>
        <taxon>Vertebrata</taxon>
        <taxon>Chondrichthyes</taxon>
        <taxon>Elasmobranchii</taxon>
        <taxon>Galeomorphii</taxon>
        <taxon>Galeoidea</taxon>
        <taxon>Orectolobiformes</taxon>
        <taxon>Hemiscylliidae</taxon>
        <taxon>Chiloscyllium</taxon>
    </lineage>
</organism>
<comment type="caution">
    <text evidence="2">The sequence shown here is derived from an EMBL/GenBank/DDBJ whole genome shotgun (WGS) entry which is preliminary data.</text>
</comment>
<protein>
    <submittedName>
        <fullName evidence="2">Uncharacterized protein</fullName>
    </submittedName>
</protein>
<feature type="region of interest" description="Disordered" evidence="1">
    <location>
        <begin position="77"/>
        <end position="100"/>
    </location>
</feature>
<evidence type="ECO:0000313" key="2">
    <source>
        <dbReference type="EMBL" id="GCC31868.1"/>
    </source>
</evidence>
<keyword evidence="3" id="KW-1185">Reference proteome</keyword>
<dbReference type="AlphaFoldDB" id="A0A401SNA9"/>
<evidence type="ECO:0000313" key="3">
    <source>
        <dbReference type="Proteomes" id="UP000287033"/>
    </source>
</evidence>
<sequence length="100" mass="10708">MQLYENELLSFLSKSLPKNPSAGCLLSQEGDIVRPSGLPKIAESTVPGLSEIAEYSPTNPDSSLRLSHDCRVHGMPEIAEAEPASAENRRSAKKVESAGD</sequence>
<reference evidence="2 3" key="1">
    <citation type="journal article" date="2018" name="Nat. Ecol. Evol.">
        <title>Shark genomes provide insights into elasmobranch evolution and the origin of vertebrates.</title>
        <authorList>
            <person name="Hara Y"/>
            <person name="Yamaguchi K"/>
            <person name="Onimaru K"/>
            <person name="Kadota M"/>
            <person name="Koyanagi M"/>
            <person name="Keeley SD"/>
            <person name="Tatsumi K"/>
            <person name="Tanaka K"/>
            <person name="Motone F"/>
            <person name="Kageyama Y"/>
            <person name="Nozu R"/>
            <person name="Adachi N"/>
            <person name="Nishimura O"/>
            <person name="Nakagawa R"/>
            <person name="Tanegashima C"/>
            <person name="Kiyatake I"/>
            <person name="Matsumoto R"/>
            <person name="Murakumo K"/>
            <person name="Nishida K"/>
            <person name="Terakita A"/>
            <person name="Kuratani S"/>
            <person name="Sato K"/>
            <person name="Hyodo S Kuraku.S."/>
        </authorList>
    </citation>
    <scope>NUCLEOTIDE SEQUENCE [LARGE SCALE GENOMIC DNA]</scope>
</reference>
<evidence type="ECO:0000256" key="1">
    <source>
        <dbReference type="SAM" id="MobiDB-lite"/>
    </source>
</evidence>
<feature type="compositionally biased region" description="Low complexity" evidence="1">
    <location>
        <begin position="77"/>
        <end position="86"/>
    </location>
</feature>
<name>A0A401SNA9_CHIPU</name>